<feature type="compositionally biased region" description="Pro residues" evidence="1">
    <location>
        <begin position="108"/>
        <end position="146"/>
    </location>
</feature>
<evidence type="ECO:0000313" key="2">
    <source>
        <dbReference type="EMBL" id="SFQ25935.1"/>
    </source>
</evidence>
<reference evidence="3" key="1">
    <citation type="submission" date="2016-10" db="EMBL/GenBank/DDBJ databases">
        <authorList>
            <person name="Varghese N."/>
            <person name="Submissions S."/>
        </authorList>
    </citation>
    <scope>NUCLEOTIDE SEQUENCE [LARGE SCALE GENOMIC DNA]</scope>
    <source>
        <strain evidence="3">CGMCC 4.5579</strain>
    </source>
</reference>
<evidence type="ECO:0000313" key="3">
    <source>
        <dbReference type="Proteomes" id="UP000198727"/>
    </source>
</evidence>
<dbReference type="EMBL" id="FOWW01000005">
    <property type="protein sequence ID" value="SFQ25935.1"/>
    <property type="molecule type" value="Genomic_DNA"/>
</dbReference>
<organism evidence="2 3">
    <name type="scientific">Amycolatopsis arida</name>
    <dbReference type="NCBI Taxonomy" id="587909"/>
    <lineage>
        <taxon>Bacteria</taxon>
        <taxon>Bacillati</taxon>
        <taxon>Actinomycetota</taxon>
        <taxon>Actinomycetes</taxon>
        <taxon>Pseudonocardiales</taxon>
        <taxon>Pseudonocardiaceae</taxon>
        <taxon>Amycolatopsis</taxon>
    </lineage>
</organism>
<accession>A0A1I5X1P6</accession>
<dbReference type="Proteomes" id="UP000198727">
    <property type="component" value="Unassembled WGS sequence"/>
</dbReference>
<feature type="region of interest" description="Disordered" evidence="1">
    <location>
        <begin position="57"/>
        <end position="184"/>
    </location>
</feature>
<dbReference type="STRING" id="587909.SAMN05421810_105389"/>
<sequence>MTVAEGRAAAAISRLSGITRELTDRRALRERNAEQARQQARENLVAQGRVAEKVAKHMGELGRRQRGAGGWATEKTRASRDNVMGFGPEEDERPADDIARLAGTPAPTGEPPAPSTPAPSTPAPPSPVPPPQAQPAPPPPGRPAAEPPAAERRLDPEPFRRRGRHARPEPAFDDDDFSNNSWMK</sequence>
<evidence type="ECO:0000256" key="1">
    <source>
        <dbReference type="SAM" id="MobiDB-lite"/>
    </source>
</evidence>
<feature type="compositionally biased region" description="Basic and acidic residues" evidence="1">
    <location>
        <begin position="149"/>
        <end position="170"/>
    </location>
</feature>
<protein>
    <submittedName>
        <fullName evidence="2">Uncharacterized protein</fullName>
    </submittedName>
</protein>
<proteinExistence type="predicted"/>
<dbReference type="RefSeq" id="WP_092531214.1">
    <property type="nucleotide sequence ID" value="NZ_FOWW01000005.1"/>
</dbReference>
<gene>
    <name evidence="2" type="ORF">SAMN05421810_105389</name>
</gene>
<keyword evidence="3" id="KW-1185">Reference proteome</keyword>
<name>A0A1I5X1P6_9PSEU</name>
<dbReference type="AlphaFoldDB" id="A0A1I5X1P6"/>